<reference evidence="6" key="2">
    <citation type="journal article" date="2021" name="PeerJ">
        <title>Extensive microbial diversity within the chicken gut microbiome revealed by metagenomics and culture.</title>
        <authorList>
            <person name="Gilroy R."/>
            <person name="Ravi A."/>
            <person name="Getino M."/>
            <person name="Pursley I."/>
            <person name="Horton D.L."/>
            <person name="Alikhan N.F."/>
            <person name="Baker D."/>
            <person name="Gharbi K."/>
            <person name="Hall N."/>
            <person name="Watson M."/>
            <person name="Adriaenssens E.M."/>
            <person name="Foster-Nyarko E."/>
            <person name="Jarju S."/>
            <person name="Secka A."/>
            <person name="Antonio M."/>
            <person name="Oren A."/>
            <person name="Chaudhuri R.R."/>
            <person name="La Ragione R."/>
            <person name="Hildebrand F."/>
            <person name="Pallen M.J."/>
        </authorList>
    </citation>
    <scope>NUCLEOTIDE SEQUENCE</scope>
    <source>
        <strain evidence="6">21143</strain>
    </source>
</reference>
<dbReference type="GO" id="GO:0032259">
    <property type="term" value="P:methylation"/>
    <property type="evidence" value="ECO:0007669"/>
    <property type="project" value="UniProtKB-KW"/>
</dbReference>
<dbReference type="EMBL" id="DVKT01000007">
    <property type="protein sequence ID" value="HIT38706.1"/>
    <property type="molecule type" value="Genomic_DNA"/>
</dbReference>
<dbReference type="GO" id="GO:0009234">
    <property type="term" value="P:menaquinone biosynthetic process"/>
    <property type="evidence" value="ECO:0007669"/>
    <property type="project" value="UniProtKB-UniRule"/>
</dbReference>
<dbReference type="GO" id="GO:0043770">
    <property type="term" value="F:demethylmenaquinone methyltransferase activity"/>
    <property type="evidence" value="ECO:0007669"/>
    <property type="project" value="UniProtKB-UniRule"/>
</dbReference>
<dbReference type="PANTHER" id="PTHR43591">
    <property type="entry name" value="METHYLTRANSFERASE"/>
    <property type="match status" value="1"/>
</dbReference>
<gene>
    <name evidence="6" type="primary">ubiE</name>
    <name evidence="5" type="synonym">menG</name>
    <name evidence="6" type="ORF">IAD06_01515</name>
</gene>
<comment type="similarity">
    <text evidence="5">Belongs to the class I-like SAM-binding methyltransferase superfamily. MenG/UbiE family.</text>
</comment>
<keyword evidence="1 5" id="KW-0474">Menaquinone biosynthesis</keyword>
<evidence type="ECO:0000313" key="7">
    <source>
        <dbReference type="Proteomes" id="UP000886722"/>
    </source>
</evidence>
<name>A0A9D1GD83_9BACT</name>
<dbReference type="Gene3D" id="3.40.50.150">
    <property type="entry name" value="Vaccinia Virus protein VP39"/>
    <property type="match status" value="1"/>
</dbReference>
<evidence type="ECO:0000256" key="3">
    <source>
        <dbReference type="ARBA" id="ARBA00022679"/>
    </source>
</evidence>
<dbReference type="Proteomes" id="UP000886722">
    <property type="component" value="Unassembled WGS sequence"/>
</dbReference>
<dbReference type="InterPro" id="IPR004033">
    <property type="entry name" value="UbiE/COQ5_MeTrFase"/>
</dbReference>
<comment type="catalytic activity">
    <reaction evidence="5">
        <text>a 2-demethylmenaquinol + S-adenosyl-L-methionine = a menaquinol + S-adenosyl-L-homocysteine + H(+)</text>
        <dbReference type="Rhea" id="RHEA:42640"/>
        <dbReference type="Rhea" id="RHEA-COMP:9539"/>
        <dbReference type="Rhea" id="RHEA-COMP:9563"/>
        <dbReference type="ChEBI" id="CHEBI:15378"/>
        <dbReference type="ChEBI" id="CHEBI:18151"/>
        <dbReference type="ChEBI" id="CHEBI:55437"/>
        <dbReference type="ChEBI" id="CHEBI:57856"/>
        <dbReference type="ChEBI" id="CHEBI:59789"/>
        <dbReference type="EC" id="2.1.1.163"/>
    </reaction>
</comment>
<keyword evidence="3 5" id="KW-0808">Transferase</keyword>
<comment type="pathway">
    <text evidence="5">Quinol/quinone metabolism; menaquinone biosynthesis; menaquinol from 1,4-dihydroxy-2-naphthoate: step 2/2.</text>
</comment>
<dbReference type="EC" id="2.1.1.163" evidence="5"/>
<accession>A0A9D1GD83</accession>
<feature type="binding site" evidence="5">
    <location>
        <begin position="123"/>
        <end position="124"/>
    </location>
    <ligand>
        <name>S-adenosyl-L-methionine</name>
        <dbReference type="ChEBI" id="CHEBI:59789"/>
    </ligand>
</feature>
<dbReference type="CDD" id="cd02440">
    <property type="entry name" value="AdoMet_MTases"/>
    <property type="match status" value="1"/>
</dbReference>
<dbReference type="AlphaFoldDB" id="A0A9D1GD83"/>
<sequence>MASERISHNPETVLPYGDGESKDVQVRRMFDTIAPVYDRMNRLMTFGLDRGWRRVALKMLRAYNPRKILDVATGTGDLPFMMREMFDCPDITGIDLSEGMLDIARKKCSERNLQEKIVFEKQDCLSLTFPDARYDAVTVAFGVRNFQRLQQGFSEMYRVLTPGGVLMVIELSTPRRFPFDVLYRFYAHRIIPCLGRLFSRDKQAYMYLPRSIEAVPQGDEMLSIFRSVGFGEVYYRRLTWGVCSIYVGKK</sequence>
<feature type="binding site" evidence="5">
    <location>
        <position position="75"/>
    </location>
    <ligand>
        <name>S-adenosyl-L-methionine</name>
        <dbReference type="ChEBI" id="CHEBI:59789"/>
    </ligand>
</feature>
<evidence type="ECO:0000256" key="1">
    <source>
        <dbReference type="ARBA" id="ARBA00022428"/>
    </source>
</evidence>
<dbReference type="SUPFAM" id="SSF53335">
    <property type="entry name" value="S-adenosyl-L-methionine-dependent methyltransferases"/>
    <property type="match status" value="1"/>
</dbReference>
<dbReference type="NCBIfam" id="TIGR01934">
    <property type="entry name" value="MenG_MenH_UbiE"/>
    <property type="match status" value="1"/>
</dbReference>
<comment type="caution">
    <text evidence="5">Lacks conserved residue(s) required for the propagation of feature annotation.</text>
</comment>
<proteinExistence type="inferred from homology"/>
<evidence type="ECO:0000256" key="4">
    <source>
        <dbReference type="ARBA" id="ARBA00022691"/>
    </source>
</evidence>
<dbReference type="HAMAP" id="MF_01813">
    <property type="entry name" value="MenG_UbiE_methyltr"/>
    <property type="match status" value="1"/>
</dbReference>
<dbReference type="NCBIfam" id="NF001244">
    <property type="entry name" value="PRK00216.1-5"/>
    <property type="match status" value="1"/>
</dbReference>
<organism evidence="6 7">
    <name type="scientific">Candidatus Caccoplasma intestinavium</name>
    <dbReference type="NCBI Taxonomy" id="2840716"/>
    <lineage>
        <taxon>Bacteria</taxon>
        <taxon>Pseudomonadati</taxon>
        <taxon>Bacteroidota</taxon>
        <taxon>Bacteroidia</taxon>
        <taxon>Bacteroidales</taxon>
        <taxon>Bacteroidaceae</taxon>
        <taxon>Bacteroidaceae incertae sedis</taxon>
        <taxon>Candidatus Caccoplasma</taxon>
    </lineage>
</organism>
<dbReference type="Pfam" id="PF01209">
    <property type="entry name" value="Ubie_methyltran"/>
    <property type="match status" value="1"/>
</dbReference>
<evidence type="ECO:0000313" key="6">
    <source>
        <dbReference type="EMBL" id="HIT38706.1"/>
    </source>
</evidence>
<dbReference type="InterPro" id="IPR029063">
    <property type="entry name" value="SAM-dependent_MTases_sf"/>
</dbReference>
<dbReference type="PROSITE" id="PS51608">
    <property type="entry name" value="SAM_MT_UBIE"/>
    <property type="match status" value="1"/>
</dbReference>
<comment type="function">
    <text evidence="5">Methyltransferase required for the conversion of demethylmenaquinol (DMKH2) to menaquinol (MKH2).</text>
</comment>
<keyword evidence="2 5" id="KW-0489">Methyltransferase</keyword>
<dbReference type="PANTHER" id="PTHR43591:SF24">
    <property type="entry name" value="2-METHOXY-6-POLYPRENYL-1,4-BENZOQUINOL METHYLASE, MITOCHONDRIAL"/>
    <property type="match status" value="1"/>
</dbReference>
<feature type="binding site" evidence="5">
    <location>
        <position position="95"/>
    </location>
    <ligand>
        <name>S-adenosyl-L-methionine</name>
        <dbReference type="ChEBI" id="CHEBI:59789"/>
    </ligand>
</feature>
<comment type="caution">
    <text evidence="6">The sequence shown here is derived from an EMBL/GenBank/DDBJ whole genome shotgun (WGS) entry which is preliminary data.</text>
</comment>
<evidence type="ECO:0000256" key="5">
    <source>
        <dbReference type="HAMAP-Rule" id="MF_01813"/>
    </source>
</evidence>
<protein>
    <recommendedName>
        <fullName evidence="5">Demethylmenaquinone methyltransferase</fullName>
        <ecNumber evidence="5">2.1.1.163</ecNumber>
    </recommendedName>
</protein>
<reference evidence="6" key="1">
    <citation type="submission" date="2020-10" db="EMBL/GenBank/DDBJ databases">
        <authorList>
            <person name="Gilroy R."/>
        </authorList>
    </citation>
    <scope>NUCLEOTIDE SEQUENCE</scope>
    <source>
        <strain evidence="6">21143</strain>
    </source>
</reference>
<evidence type="ECO:0000256" key="2">
    <source>
        <dbReference type="ARBA" id="ARBA00022603"/>
    </source>
</evidence>
<keyword evidence="4 5" id="KW-0949">S-adenosyl-L-methionine</keyword>